<keyword evidence="3" id="KW-0378">Hydrolase</keyword>
<dbReference type="GO" id="GO:0004519">
    <property type="term" value="F:endonuclease activity"/>
    <property type="evidence" value="ECO:0007669"/>
    <property type="project" value="UniProtKB-KW"/>
</dbReference>
<dbReference type="SUPFAM" id="SSF52540">
    <property type="entry name" value="P-loop containing nucleoside triphosphate hydrolases"/>
    <property type="match status" value="1"/>
</dbReference>
<evidence type="ECO:0000313" key="4">
    <source>
        <dbReference type="Proteomes" id="UP000288758"/>
    </source>
</evidence>
<name>A0A410S4B1_CORCK</name>
<dbReference type="AlphaFoldDB" id="A0A410S4B1"/>
<dbReference type="InterPro" id="IPR027417">
    <property type="entry name" value="P-loop_NTPase"/>
</dbReference>
<dbReference type="InterPro" id="IPR051396">
    <property type="entry name" value="Bact_Antivir_Def_Nuclease"/>
</dbReference>
<keyword evidence="3" id="KW-0540">Nuclease</keyword>
<dbReference type="Pfam" id="PF20469">
    <property type="entry name" value="OLD-like_TOPRIM"/>
    <property type="match status" value="1"/>
</dbReference>
<keyword evidence="3" id="KW-0255">Endonuclease</keyword>
<feature type="domain" description="OLD protein-like TOPRIM" evidence="2">
    <location>
        <begin position="456"/>
        <end position="526"/>
    </location>
</feature>
<dbReference type="CDD" id="cd01026">
    <property type="entry name" value="TOPRIM_OLD"/>
    <property type="match status" value="1"/>
</dbReference>
<proteinExistence type="predicted"/>
<dbReference type="PANTHER" id="PTHR43581:SF2">
    <property type="entry name" value="EXCINUCLEASE ATPASE SUBUNIT"/>
    <property type="match status" value="1"/>
</dbReference>
<evidence type="ECO:0000259" key="1">
    <source>
        <dbReference type="Pfam" id="PF13175"/>
    </source>
</evidence>
<gene>
    <name evidence="3" type="ORF">EJ065_7502</name>
</gene>
<dbReference type="InterPro" id="IPR034139">
    <property type="entry name" value="TOPRIM_OLD"/>
</dbReference>
<dbReference type="Gene3D" id="3.40.50.300">
    <property type="entry name" value="P-loop containing nucleotide triphosphate hydrolases"/>
    <property type="match status" value="1"/>
</dbReference>
<dbReference type="RefSeq" id="WP_128800074.1">
    <property type="nucleotide sequence ID" value="NZ_CP034669.1"/>
</dbReference>
<dbReference type="Pfam" id="PF13175">
    <property type="entry name" value="AAA_15"/>
    <property type="match status" value="1"/>
</dbReference>
<sequence>MLTKVSIRNFRLLRNVEMLFEEQSTLIIGRNNSGKTSLAELFRRLVEDGIPAFTLQDFSLDTHEEFWDAYLFSTQGQLDKARDTLPSIKVTLTLSYDQETLDLGHLADFIVDLNPECSEVQIEITYALIPEKAKPFFETPATTHEQPPPDKALFFRTLKERLPHHFRCTLASVDPNDATNRKHIEWSKLRLLIQGNFISAQRGLDDITHKENDTLGKILNSLFNTAESESAHQDDRKTTHDLRAAVSDIQAKLDTGFNEKLKNLLPAINMFGYPGLADPNILTETLLDVGLLLRNNTKIRYSGSNGVHLPESYNGLGTRNLIYILLKLLEAFKTFEARPTTPSAHVIFIEEPEAHLHPQMQEVFIRQLALLSEMFTKKSNLTGKWPVQFVVSTHSSHITNKVSFEAMRYFLPASGIPGAPATTTKIKDLKKGLKGIPTKDQEFLHQYLTLTRCDLLFADKAVLIEGTAERLMMPRIIEKLDAQLAASQGLGRQYVSIVEVGGAYAHKFLGLLDFLELKTLIITDLDSVSASRSICPVSQGTLTSNACINHWFDKSYSPAELILKTAEEKTKGLVRLAYQVPEQPSGPCGRSFEDAFILANLAIFPGCQNDESHAMDEARQKKKSAFALTYAIHETNWHIPRYIAEGLNWLAASSTPVPPSAKIQVAA</sequence>
<organism evidence="3 4">
    <name type="scientific">Corallococcus coralloides</name>
    <name type="common">Myxococcus coralloides</name>
    <dbReference type="NCBI Taxonomy" id="184914"/>
    <lineage>
        <taxon>Bacteria</taxon>
        <taxon>Pseudomonadati</taxon>
        <taxon>Myxococcota</taxon>
        <taxon>Myxococcia</taxon>
        <taxon>Myxococcales</taxon>
        <taxon>Cystobacterineae</taxon>
        <taxon>Myxococcaceae</taxon>
        <taxon>Corallococcus</taxon>
    </lineage>
</organism>
<evidence type="ECO:0000259" key="2">
    <source>
        <dbReference type="Pfam" id="PF20469"/>
    </source>
</evidence>
<evidence type="ECO:0000313" key="3">
    <source>
        <dbReference type="EMBL" id="QAT89024.1"/>
    </source>
</evidence>
<dbReference type="PANTHER" id="PTHR43581">
    <property type="entry name" value="ATP/GTP PHOSPHATASE"/>
    <property type="match status" value="1"/>
</dbReference>
<protein>
    <submittedName>
        <fullName evidence="3">ATP-dependent OLD family endonuclease</fullName>
    </submittedName>
</protein>
<dbReference type="EMBL" id="CP034669">
    <property type="protein sequence ID" value="QAT89024.1"/>
    <property type="molecule type" value="Genomic_DNA"/>
</dbReference>
<dbReference type="Proteomes" id="UP000288758">
    <property type="component" value="Chromosome"/>
</dbReference>
<dbReference type="InterPro" id="IPR041685">
    <property type="entry name" value="AAA_GajA/Old/RecF-like"/>
</dbReference>
<reference evidence="3 4" key="1">
    <citation type="submission" date="2018-12" db="EMBL/GenBank/DDBJ databases">
        <title>Complete Genome Sequence of the Corallopyronin A producing Myxobacterium Corallococcus coralloides B035.</title>
        <authorList>
            <person name="Bouhired S.M."/>
            <person name="Rupp O."/>
            <person name="Blom J."/>
            <person name="Schaeberle T.F."/>
            <person name="Kehraus S."/>
            <person name="Schiefer A."/>
            <person name="Pfarr K."/>
            <person name="Goesmann A."/>
            <person name="Hoerauf A."/>
            <person name="Koenig G.M."/>
        </authorList>
    </citation>
    <scope>NUCLEOTIDE SEQUENCE [LARGE SCALE GENOMIC DNA]</scope>
    <source>
        <strain evidence="3 4">B035</strain>
    </source>
</reference>
<feature type="domain" description="Endonuclease GajA/Old nuclease/RecF-like AAA" evidence="1">
    <location>
        <begin position="1"/>
        <end position="398"/>
    </location>
</feature>
<accession>A0A410S4B1</accession>